<keyword evidence="3" id="KW-1185">Reference proteome</keyword>
<dbReference type="EC" id="2.4.1.-" evidence="2"/>
<proteinExistence type="predicted"/>
<dbReference type="PANTHER" id="PTHR43630">
    <property type="entry name" value="POLY-BETA-1,6-N-ACETYL-D-GLUCOSAMINE SYNTHASE"/>
    <property type="match status" value="1"/>
</dbReference>
<dbReference type="AlphaFoldDB" id="A0A0D8HF49"/>
<dbReference type="InterPro" id="IPR029044">
    <property type="entry name" value="Nucleotide-diphossugar_trans"/>
</dbReference>
<comment type="caution">
    <text evidence="2">The sequence shown here is derived from an EMBL/GenBank/DDBJ whole genome shotgun (WGS) entry which is preliminary data.</text>
</comment>
<dbReference type="Pfam" id="PF00535">
    <property type="entry name" value="Glycos_transf_2"/>
    <property type="match status" value="1"/>
</dbReference>
<keyword evidence="2" id="KW-0808">Transferase</keyword>
<keyword evidence="2" id="KW-0328">Glycosyltransferase</keyword>
<dbReference type="Gene3D" id="3.90.550.10">
    <property type="entry name" value="Spore Coat Polysaccharide Biosynthesis Protein SpsA, Chain A"/>
    <property type="match status" value="1"/>
</dbReference>
<dbReference type="InterPro" id="IPR001173">
    <property type="entry name" value="Glyco_trans_2-like"/>
</dbReference>
<gene>
    <name evidence="2" type="primary">sunS2</name>
    <name evidence="2" type="ORF">AXFE_26110</name>
</gene>
<dbReference type="GO" id="GO:0016757">
    <property type="term" value="F:glycosyltransferase activity"/>
    <property type="evidence" value="ECO:0007669"/>
    <property type="project" value="UniProtKB-KW"/>
</dbReference>
<evidence type="ECO:0000259" key="1">
    <source>
        <dbReference type="Pfam" id="PF00535"/>
    </source>
</evidence>
<dbReference type="InterPro" id="IPR011990">
    <property type="entry name" value="TPR-like_helical_dom_sf"/>
</dbReference>
<dbReference type="PANTHER" id="PTHR43630:SF2">
    <property type="entry name" value="GLYCOSYLTRANSFERASE"/>
    <property type="match status" value="1"/>
</dbReference>
<dbReference type="STRING" id="1280514.AXFE_26110"/>
<dbReference type="CDD" id="cd02511">
    <property type="entry name" value="Beta4Glucosyltransferase"/>
    <property type="match status" value="1"/>
</dbReference>
<organism evidence="2 3">
    <name type="scientific">Acidithrix ferrooxidans</name>
    <dbReference type="NCBI Taxonomy" id="1280514"/>
    <lineage>
        <taxon>Bacteria</taxon>
        <taxon>Bacillati</taxon>
        <taxon>Actinomycetota</taxon>
        <taxon>Acidimicrobiia</taxon>
        <taxon>Acidimicrobiales</taxon>
        <taxon>Acidimicrobiaceae</taxon>
        <taxon>Acidithrix</taxon>
    </lineage>
</organism>
<dbReference type="SUPFAM" id="SSF53448">
    <property type="entry name" value="Nucleotide-diphospho-sugar transferases"/>
    <property type="match status" value="1"/>
</dbReference>
<sequence length="338" mass="38354">MVKTISACLITKNEEIHLERCLSSVYGHVDEIVVVDTGSNDRTVEIAQGFGAKVFSVSWKDDFALARNAALDLASSEWILSIDADEWVEVNWDALDFALRYPRGTQAYLIDIEVKSATSFGGDYSFRAPRLFTRTELRWFNRVHEKVLTPDGFEPVVSFLESSIMKIIDVGYQNEDDCLVKGERNYTLALRDLLDHQEFSFDQNLLAQKAFEVGRSLVTLGRREESCEYFEQARGTARDPQLWMCATDFLARQYLALGRFRYCISLAISLRQRGGEERYCNWLCAQALAQAGQPHDALDFLEGVDQVIDPSGCEFDRARVVEFRSLCLALSELEESTG</sequence>
<dbReference type="Proteomes" id="UP000032360">
    <property type="component" value="Unassembled WGS sequence"/>
</dbReference>
<evidence type="ECO:0000313" key="3">
    <source>
        <dbReference type="Proteomes" id="UP000032360"/>
    </source>
</evidence>
<accession>A0A0D8HF49</accession>
<evidence type="ECO:0000313" key="2">
    <source>
        <dbReference type="EMBL" id="KJF16548.1"/>
    </source>
</evidence>
<dbReference type="OrthoDB" id="9815923at2"/>
<dbReference type="PATRIC" id="fig|1280514.3.peg.3423"/>
<dbReference type="SUPFAM" id="SSF48452">
    <property type="entry name" value="TPR-like"/>
    <property type="match status" value="1"/>
</dbReference>
<dbReference type="RefSeq" id="WP_052606310.1">
    <property type="nucleotide sequence ID" value="NZ_JXYS01000080.1"/>
</dbReference>
<protein>
    <submittedName>
        <fullName evidence="2">SPBc2 prophage-derived glycosyltransferase SunS</fullName>
        <ecNumber evidence="2">2.4.1.-</ecNumber>
    </submittedName>
</protein>
<dbReference type="EMBL" id="JXYS01000080">
    <property type="protein sequence ID" value="KJF16548.1"/>
    <property type="molecule type" value="Genomic_DNA"/>
</dbReference>
<feature type="domain" description="Glycosyltransferase 2-like" evidence="1">
    <location>
        <begin position="6"/>
        <end position="92"/>
    </location>
</feature>
<reference evidence="2 3" key="1">
    <citation type="submission" date="2015-01" db="EMBL/GenBank/DDBJ databases">
        <title>Draft genome of the acidophilic iron oxidizer Acidithrix ferrooxidans strain Py-F3.</title>
        <authorList>
            <person name="Poehlein A."/>
            <person name="Eisen S."/>
            <person name="Schloemann M."/>
            <person name="Johnson B.D."/>
            <person name="Daniel R."/>
            <person name="Muehling M."/>
        </authorList>
    </citation>
    <scope>NUCLEOTIDE SEQUENCE [LARGE SCALE GENOMIC DNA]</scope>
    <source>
        <strain evidence="2 3">Py-F3</strain>
    </source>
</reference>
<name>A0A0D8HF49_9ACTN</name>